<evidence type="ECO:0000259" key="4">
    <source>
        <dbReference type="Pfam" id="PF05362"/>
    </source>
</evidence>
<dbReference type="Pfam" id="PF05362">
    <property type="entry name" value="Lon_C"/>
    <property type="match status" value="1"/>
</dbReference>
<dbReference type="PANTHER" id="PTHR10046">
    <property type="entry name" value="ATP DEPENDENT LON PROTEASE FAMILY MEMBER"/>
    <property type="match status" value="1"/>
</dbReference>
<evidence type="ECO:0000313" key="5">
    <source>
        <dbReference type="EMBL" id="OUJ18435.1"/>
    </source>
</evidence>
<dbReference type="InterPro" id="IPR008269">
    <property type="entry name" value="Lon_proteolytic"/>
</dbReference>
<dbReference type="GO" id="GO:0012505">
    <property type="term" value="C:endomembrane system"/>
    <property type="evidence" value="ECO:0007669"/>
    <property type="project" value="UniProtKB-SubCell"/>
</dbReference>
<comment type="subcellular location">
    <subcellularLocation>
        <location evidence="1">Endomembrane system</location>
        <topology evidence="1">Multi-pass membrane protein</topology>
    </subcellularLocation>
</comment>
<proteinExistence type="predicted"/>
<evidence type="ECO:0000256" key="2">
    <source>
        <dbReference type="SAM" id="Coils"/>
    </source>
</evidence>
<dbReference type="AlphaFoldDB" id="A0A1Y3GG49"/>
<comment type="caution">
    <text evidence="5">The sequence shown here is derived from an EMBL/GenBank/DDBJ whole genome shotgun (WGS) entry which is preliminary data.</text>
</comment>
<reference evidence="5 6" key="1">
    <citation type="submission" date="2016-12" db="EMBL/GenBank/DDBJ databases">
        <title>Discovery of methanogenic haloarchaea.</title>
        <authorList>
            <person name="Sorokin D.Y."/>
            <person name="Makarova K.S."/>
            <person name="Abbas B."/>
            <person name="Ferrer M."/>
            <person name="Golyshin P.N."/>
        </authorList>
    </citation>
    <scope>NUCLEOTIDE SEQUENCE [LARGE SCALE GENOMIC DNA]</scope>
    <source>
        <strain evidence="5">AMET1</strain>
    </source>
</reference>
<gene>
    <name evidence="5" type="ORF">AMET1_1351</name>
</gene>
<dbReference type="GO" id="GO:0004252">
    <property type="term" value="F:serine-type endopeptidase activity"/>
    <property type="evidence" value="ECO:0007669"/>
    <property type="project" value="InterPro"/>
</dbReference>
<dbReference type="GO" id="GO:0006508">
    <property type="term" value="P:proteolysis"/>
    <property type="evidence" value="ECO:0007669"/>
    <property type="project" value="UniProtKB-KW"/>
</dbReference>
<evidence type="ECO:0000256" key="3">
    <source>
        <dbReference type="SAM" id="Phobius"/>
    </source>
</evidence>
<dbReference type="EMBL" id="MRZU01000004">
    <property type="protein sequence ID" value="OUJ18435.1"/>
    <property type="molecule type" value="Genomic_DNA"/>
</dbReference>
<dbReference type="PRINTS" id="PR00830">
    <property type="entry name" value="ENDOLAPTASE"/>
</dbReference>
<keyword evidence="5" id="KW-0645">Protease</keyword>
<keyword evidence="3" id="KW-1133">Transmembrane helix</keyword>
<keyword evidence="3" id="KW-0472">Membrane</keyword>
<dbReference type="RefSeq" id="WP_086637708.1">
    <property type="nucleotide sequence ID" value="NZ_MRZU01000004.1"/>
</dbReference>
<keyword evidence="2" id="KW-0175">Coiled coil</keyword>
<evidence type="ECO:0000313" key="6">
    <source>
        <dbReference type="Proteomes" id="UP000195137"/>
    </source>
</evidence>
<evidence type="ECO:0000256" key="1">
    <source>
        <dbReference type="ARBA" id="ARBA00004127"/>
    </source>
</evidence>
<organism evidence="5 6">
    <name type="scientific">Methanonatronarchaeum thermophilum</name>
    <dbReference type="NCBI Taxonomy" id="1927129"/>
    <lineage>
        <taxon>Archaea</taxon>
        <taxon>Methanobacteriati</taxon>
        <taxon>Methanobacteriota</taxon>
        <taxon>Methanonatronarchaeia</taxon>
        <taxon>Methanonatronarchaeales</taxon>
        <taxon>Methanonatronarchaeaceae</taxon>
        <taxon>Methanonatronarchaeum</taxon>
    </lineage>
</organism>
<feature type="domain" description="Lon proteolytic" evidence="4">
    <location>
        <begin position="133"/>
        <end position="207"/>
    </location>
</feature>
<dbReference type="InterPro" id="IPR020568">
    <property type="entry name" value="Ribosomal_Su5_D2-typ_SF"/>
</dbReference>
<dbReference type="GO" id="GO:0005524">
    <property type="term" value="F:ATP binding"/>
    <property type="evidence" value="ECO:0007669"/>
    <property type="project" value="InterPro"/>
</dbReference>
<dbReference type="GO" id="GO:0030163">
    <property type="term" value="P:protein catabolic process"/>
    <property type="evidence" value="ECO:0007669"/>
    <property type="project" value="InterPro"/>
</dbReference>
<keyword evidence="6" id="KW-1185">Reference proteome</keyword>
<dbReference type="GO" id="GO:0004176">
    <property type="term" value="F:ATP-dependent peptidase activity"/>
    <property type="evidence" value="ECO:0007669"/>
    <property type="project" value="InterPro"/>
</dbReference>
<dbReference type="InterPro" id="IPR014721">
    <property type="entry name" value="Ribsml_uS5_D2-typ_fold_subgr"/>
</dbReference>
<accession>A0A1Y3GG49</accession>
<dbReference type="SUPFAM" id="SSF54211">
    <property type="entry name" value="Ribosomal protein S5 domain 2-like"/>
    <property type="match status" value="1"/>
</dbReference>
<dbReference type="Proteomes" id="UP000195137">
    <property type="component" value="Unassembled WGS sequence"/>
</dbReference>
<sequence>MRSSAKIIVGLLVVVSLGLAGFSGIMYLDAEQYKDDYQSLSEDYEGLLDEVESLDSNYYYLTYSEEDGFVRDLDVSVASGDGAIHYNVENTVFELDTQGSSQEAREIADLHTNLDLKADYDVYLEFDPKDEVINLGGPSAGAAQTLAMISAANEQPINNDVVITGTIEMDGSIGVVSGIEEKAEAAEELGFETVLVPEGQSVHVPGIEVVEVGHIEEAMEFVGLETEDVVYPELELEVGDFSFVTEVWDYQDYESHPGVYDPDEMVELYFEIEGFGLDRDGFAEYEQYITIVWPDGDPDPYYDDYQMFDDSLEGVQTIWFTNILEAPADGWMEGEHEVIIEVVDPVEDNKVTFSETFIVE</sequence>
<feature type="coiled-coil region" evidence="2">
    <location>
        <begin position="30"/>
        <end position="57"/>
    </location>
</feature>
<protein>
    <submittedName>
        <fullName evidence="5">Archaeal serine protease S18 family</fullName>
    </submittedName>
</protein>
<name>A0A1Y3GG49_9EURY</name>
<dbReference type="Gene3D" id="3.30.230.10">
    <property type="match status" value="1"/>
</dbReference>
<dbReference type="OrthoDB" id="15525at2157"/>
<feature type="transmembrane region" description="Helical" evidence="3">
    <location>
        <begin position="7"/>
        <end position="28"/>
    </location>
</feature>
<keyword evidence="3" id="KW-0812">Transmembrane</keyword>
<dbReference type="InterPro" id="IPR027065">
    <property type="entry name" value="Lon_Prtase"/>
</dbReference>
<keyword evidence="5" id="KW-0378">Hydrolase</keyword>